<dbReference type="SMART" id="SM00233">
    <property type="entry name" value="PH"/>
    <property type="match status" value="2"/>
</dbReference>
<dbReference type="GO" id="GO:0005096">
    <property type="term" value="F:GTPase activator activity"/>
    <property type="evidence" value="ECO:0007669"/>
    <property type="project" value="UniProtKB-KW"/>
</dbReference>
<dbReference type="PROSITE" id="PS50002">
    <property type="entry name" value="SH3"/>
    <property type="match status" value="1"/>
</dbReference>
<dbReference type="Gene3D" id="2.30.30.40">
    <property type="entry name" value="SH3 Domains"/>
    <property type="match status" value="1"/>
</dbReference>
<accession>A0A0L0DG74</accession>
<sequence>MDSRLVIKSGWLAKTGGSSTKFQKRFFQLTRDALYYFKTENATKQAGHILINDIKNILTDKDHDGDDSYVFKIRTPERIFTIQAERELQRASWVAALLKLMPEGTQEKWAQQFQIVQSGWLEKEGGSNKSLKRRWCTLSADALSYYKAQDDEEPAGEVLIDDVQAVCITDRPSAPIGAFEVRATGRVYFFVAENMRLRDAWLEQLSSLLPAAREKIFGVALEDAVARRPSSDGSLPAVVEDCLKTFTDAQIATEGFLRLSGSAVDIKRFKQGYDTGEAVVLPVNDADTVAGLLKLYVRELPEPPVPYELYPFYRSLADAYDTKFIVEFARALIRDVPAYSQCLLRALFPFMKRVTSFESQSKMSASNVAIVFAPNLVRGEDESPMEALAHSQAVTEATAALIPLADRIFKRSKRPALAIGKAIYDFEARSETEVSVSASSGRYFLVTKYDCGAPGWREVMFESKTGFVPETHIEIVHEFDYASEVLAKQSKSSGDSGSDADSAPKTEEPAEEVAAVSAAAASNAAAVGVAAAAAAAAAAVAAPSSGSSSDKSAPNSRATSPEPSGGPRPSPRPRPRPPPRPASPGIVAKPPPPKPEPQAGTAMPPKPMAPRPAPAAKPKPSAKPKPATKPRPGGGAPRPGGRPPKPRAVSASRAAGAERELPASQAEVAALKSQVASLEATVAALLRRVAALEADA</sequence>
<dbReference type="SUPFAM" id="SSF48350">
    <property type="entry name" value="GTPase activation domain, GAP"/>
    <property type="match status" value="1"/>
</dbReference>
<reference evidence="8 9" key="1">
    <citation type="submission" date="2010-05" db="EMBL/GenBank/DDBJ databases">
        <title>The Genome Sequence of Thecamonas trahens ATCC 50062.</title>
        <authorList>
            <consortium name="The Broad Institute Genome Sequencing Platform"/>
            <person name="Russ C."/>
            <person name="Cuomo C."/>
            <person name="Shea T."/>
            <person name="Young S.K."/>
            <person name="Zeng Q."/>
            <person name="Koehrsen M."/>
            <person name="Haas B."/>
            <person name="Borodovsky M."/>
            <person name="Guigo R."/>
            <person name="Alvarado L."/>
            <person name="Berlin A."/>
            <person name="Bochicchio J."/>
            <person name="Borenstein D."/>
            <person name="Chapman S."/>
            <person name="Chen Z."/>
            <person name="Freedman E."/>
            <person name="Gellesch M."/>
            <person name="Goldberg J."/>
            <person name="Griggs A."/>
            <person name="Gujja S."/>
            <person name="Heilman E."/>
            <person name="Heiman D."/>
            <person name="Hepburn T."/>
            <person name="Howarth C."/>
            <person name="Jen D."/>
            <person name="Larson L."/>
            <person name="Mehta T."/>
            <person name="Park D."/>
            <person name="Pearson M."/>
            <person name="Roberts A."/>
            <person name="Saif S."/>
            <person name="Shenoy N."/>
            <person name="Sisk P."/>
            <person name="Stolte C."/>
            <person name="Sykes S."/>
            <person name="Thomson T."/>
            <person name="Walk T."/>
            <person name="White J."/>
            <person name="Yandava C."/>
            <person name="Burger G."/>
            <person name="Gray M.W."/>
            <person name="Holland P.W.H."/>
            <person name="King N."/>
            <person name="Lang F.B.F."/>
            <person name="Roger A.J."/>
            <person name="Ruiz-Trillo I."/>
            <person name="Lander E."/>
            <person name="Nusbaum C."/>
        </authorList>
    </citation>
    <scope>NUCLEOTIDE SEQUENCE [LARGE SCALE GENOMIC DNA]</scope>
    <source>
        <strain evidence="8 9">ATCC 50062</strain>
    </source>
</reference>
<dbReference type="PROSITE" id="PS50238">
    <property type="entry name" value="RHOGAP"/>
    <property type="match status" value="1"/>
</dbReference>
<dbReference type="eggNOG" id="KOG4270">
    <property type="taxonomic scope" value="Eukaryota"/>
</dbReference>
<dbReference type="Proteomes" id="UP000054408">
    <property type="component" value="Unassembled WGS sequence"/>
</dbReference>
<dbReference type="InterPro" id="IPR036028">
    <property type="entry name" value="SH3-like_dom_sf"/>
</dbReference>
<dbReference type="InterPro" id="IPR008936">
    <property type="entry name" value="Rho_GTPase_activation_prot"/>
</dbReference>
<dbReference type="AlphaFoldDB" id="A0A0L0DG74"/>
<feature type="domain" description="Rho-GAP" evidence="7">
    <location>
        <begin position="219"/>
        <end position="409"/>
    </location>
</feature>
<keyword evidence="1 3" id="KW-0728">SH3 domain</keyword>
<dbReference type="OrthoDB" id="19923at2759"/>
<dbReference type="Pfam" id="PF00620">
    <property type="entry name" value="RhoGAP"/>
    <property type="match status" value="1"/>
</dbReference>
<evidence type="ECO:0000256" key="3">
    <source>
        <dbReference type="PROSITE-ProRule" id="PRU00192"/>
    </source>
</evidence>
<dbReference type="SUPFAM" id="SSF50044">
    <property type="entry name" value="SH3-domain"/>
    <property type="match status" value="1"/>
</dbReference>
<evidence type="ECO:0000259" key="5">
    <source>
        <dbReference type="PROSITE" id="PS50002"/>
    </source>
</evidence>
<dbReference type="InterPro" id="IPR000198">
    <property type="entry name" value="RhoGAP_dom"/>
</dbReference>
<feature type="compositionally biased region" description="Low complexity" evidence="4">
    <location>
        <begin position="489"/>
        <end position="501"/>
    </location>
</feature>
<evidence type="ECO:0000259" key="7">
    <source>
        <dbReference type="PROSITE" id="PS50238"/>
    </source>
</evidence>
<evidence type="ECO:0000313" key="8">
    <source>
        <dbReference type="EMBL" id="KNC51329.1"/>
    </source>
</evidence>
<dbReference type="EMBL" id="GL349466">
    <property type="protein sequence ID" value="KNC51329.1"/>
    <property type="molecule type" value="Genomic_DNA"/>
</dbReference>
<dbReference type="Gene3D" id="2.30.29.30">
    <property type="entry name" value="Pleckstrin-homology domain (PH domain)/Phosphotyrosine-binding domain (PTB)"/>
    <property type="match status" value="2"/>
</dbReference>
<protein>
    <submittedName>
        <fullName evidence="8">Rho GTPase-activating protein 22</fullName>
    </submittedName>
</protein>
<dbReference type="STRING" id="461836.A0A0L0DG74"/>
<keyword evidence="9" id="KW-1185">Reference proteome</keyword>
<evidence type="ECO:0000256" key="1">
    <source>
        <dbReference type="ARBA" id="ARBA00022443"/>
    </source>
</evidence>
<dbReference type="InterPro" id="IPR011993">
    <property type="entry name" value="PH-like_dom_sf"/>
</dbReference>
<dbReference type="Pfam" id="PF00169">
    <property type="entry name" value="PH"/>
    <property type="match status" value="2"/>
</dbReference>
<dbReference type="CDD" id="cd00821">
    <property type="entry name" value="PH"/>
    <property type="match status" value="1"/>
</dbReference>
<gene>
    <name evidence="8" type="ORF">AMSG_07343</name>
</gene>
<dbReference type="SMART" id="SM00324">
    <property type="entry name" value="RhoGAP"/>
    <property type="match status" value="1"/>
</dbReference>
<dbReference type="SUPFAM" id="SSF50729">
    <property type="entry name" value="PH domain-like"/>
    <property type="match status" value="2"/>
</dbReference>
<name>A0A0L0DG74_THETB</name>
<dbReference type="PANTHER" id="PTHR15228:SF24">
    <property type="entry name" value="RHO-GAP DOMAIN-CONTAINING PROTEIN"/>
    <property type="match status" value="1"/>
</dbReference>
<dbReference type="SMART" id="SM00326">
    <property type="entry name" value="SH3"/>
    <property type="match status" value="1"/>
</dbReference>
<dbReference type="PROSITE" id="PS50003">
    <property type="entry name" value="PH_DOMAIN"/>
    <property type="match status" value="2"/>
</dbReference>
<dbReference type="Gene3D" id="1.10.555.10">
    <property type="entry name" value="Rho GTPase activation protein"/>
    <property type="match status" value="1"/>
</dbReference>
<dbReference type="InterPro" id="IPR051025">
    <property type="entry name" value="RhoGAP"/>
</dbReference>
<feature type="domain" description="PH" evidence="6">
    <location>
        <begin position="114"/>
        <end position="210"/>
    </location>
</feature>
<organism evidence="8 9">
    <name type="scientific">Thecamonas trahens ATCC 50062</name>
    <dbReference type="NCBI Taxonomy" id="461836"/>
    <lineage>
        <taxon>Eukaryota</taxon>
        <taxon>Apusozoa</taxon>
        <taxon>Apusomonadida</taxon>
        <taxon>Apusomonadidae</taxon>
        <taxon>Thecamonas</taxon>
    </lineage>
</organism>
<evidence type="ECO:0000259" key="6">
    <source>
        <dbReference type="PROSITE" id="PS50003"/>
    </source>
</evidence>
<proteinExistence type="predicted"/>
<dbReference type="GeneID" id="25566276"/>
<dbReference type="InterPro" id="IPR001849">
    <property type="entry name" value="PH_domain"/>
</dbReference>
<feature type="region of interest" description="Disordered" evidence="4">
    <location>
        <begin position="489"/>
        <end position="511"/>
    </location>
</feature>
<feature type="compositionally biased region" description="Low complexity" evidence="4">
    <location>
        <begin position="543"/>
        <end position="563"/>
    </location>
</feature>
<feature type="domain" description="SH3" evidence="5">
    <location>
        <begin position="415"/>
        <end position="478"/>
    </location>
</feature>
<feature type="domain" description="PH" evidence="6">
    <location>
        <begin position="5"/>
        <end position="102"/>
    </location>
</feature>
<keyword evidence="2" id="KW-0343">GTPase activation</keyword>
<evidence type="ECO:0000256" key="4">
    <source>
        <dbReference type="SAM" id="MobiDB-lite"/>
    </source>
</evidence>
<evidence type="ECO:0000256" key="2">
    <source>
        <dbReference type="ARBA" id="ARBA00022468"/>
    </source>
</evidence>
<dbReference type="InterPro" id="IPR001452">
    <property type="entry name" value="SH3_domain"/>
</dbReference>
<dbReference type="PANTHER" id="PTHR15228">
    <property type="entry name" value="SPERMATHECAL PHYSIOLOGY VARIANT"/>
    <property type="match status" value="1"/>
</dbReference>
<dbReference type="GO" id="GO:0007165">
    <property type="term" value="P:signal transduction"/>
    <property type="evidence" value="ECO:0007669"/>
    <property type="project" value="InterPro"/>
</dbReference>
<dbReference type="CDD" id="cd00159">
    <property type="entry name" value="RhoGAP"/>
    <property type="match status" value="1"/>
</dbReference>
<dbReference type="FunFam" id="2.30.29.30:FF:000286">
    <property type="entry name" value="PH-protein kinase domain containing protein"/>
    <property type="match status" value="2"/>
</dbReference>
<evidence type="ECO:0000313" key="9">
    <source>
        <dbReference type="Proteomes" id="UP000054408"/>
    </source>
</evidence>
<feature type="compositionally biased region" description="Pro residues" evidence="4">
    <location>
        <begin position="604"/>
        <end position="619"/>
    </location>
</feature>
<dbReference type="RefSeq" id="XP_013756249.1">
    <property type="nucleotide sequence ID" value="XM_013900795.1"/>
</dbReference>
<feature type="region of interest" description="Disordered" evidence="4">
    <location>
        <begin position="543"/>
        <end position="663"/>
    </location>
</feature>